<evidence type="ECO:0000256" key="8">
    <source>
        <dbReference type="ARBA" id="ARBA00022741"/>
    </source>
</evidence>
<dbReference type="PIRSF" id="PIRSF000641">
    <property type="entry name" value="SRK"/>
    <property type="match status" value="1"/>
</dbReference>
<evidence type="ECO:0000256" key="12">
    <source>
        <dbReference type="ARBA" id="ARBA00023136"/>
    </source>
</evidence>
<feature type="binding site" evidence="19">
    <location>
        <position position="531"/>
    </location>
    <ligand>
        <name>ATP</name>
        <dbReference type="ChEBI" id="CHEBI:30616"/>
    </ligand>
</feature>
<dbReference type="GO" id="GO:0106310">
    <property type="term" value="F:protein serine kinase activity"/>
    <property type="evidence" value="ECO:0007669"/>
    <property type="project" value="RHEA"/>
</dbReference>
<feature type="transmembrane region" description="Helical" evidence="20">
    <location>
        <begin position="442"/>
        <end position="467"/>
    </location>
</feature>
<dbReference type="FunFam" id="3.30.200.20:FF:000059">
    <property type="entry name" value="S-receptor-like serine/threonine-protein kinase"/>
    <property type="match status" value="1"/>
</dbReference>
<keyword evidence="6 21" id="KW-0732">Signal</keyword>
<accession>B9T289</accession>
<dbReference type="InParanoid" id="B9T289"/>
<feature type="domain" description="Bulb-type lectin" evidence="23">
    <location>
        <begin position="14"/>
        <end position="139"/>
    </location>
</feature>
<evidence type="ECO:0000259" key="23">
    <source>
        <dbReference type="PROSITE" id="PS50927"/>
    </source>
</evidence>
<comment type="similarity">
    <text evidence="18">Belongs to the protein kinase superfamily. Ser/Thr protein kinase family.</text>
</comment>
<evidence type="ECO:0000256" key="5">
    <source>
        <dbReference type="ARBA" id="ARBA00022692"/>
    </source>
</evidence>
<protein>
    <recommendedName>
        <fullName evidence="18">Receptor-like serine/threonine-protein kinase</fullName>
        <ecNumber evidence="18">2.7.11.1</ecNumber>
    </recommendedName>
</protein>
<evidence type="ECO:0000256" key="13">
    <source>
        <dbReference type="ARBA" id="ARBA00023157"/>
    </source>
</evidence>
<dbReference type="CDD" id="cd00028">
    <property type="entry name" value="B_lectin"/>
    <property type="match status" value="1"/>
</dbReference>
<dbReference type="InterPro" id="IPR001480">
    <property type="entry name" value="Bulb-type_lectin_dom"/>
</dbReference>
<dbReference type="KEGG" id="rcu:8277467"/>
<evidence type="ECO:0000256" key="20">
    <source>
        <dbReference type="SAM" id="Phobius"/>
    </source>
</evidence>
<dbReference type="GO" id="GO:0004672">
    <property type="term" value="F:protein kinase activity"/>
    <property type="evidence" value="ECO:0000318"/>
    <property type="project" value="GO_Central"/>
</dbReference>
<dbReference type="InterPro" id="IPR008271">
    <property type="entry name" value="Ser/Thr_kinase_AS"/>
</dbReference>
<dbReference type="PROSITE" id="PS00107">
    <property type="entry name" value="PROTEIN_KINASE_ATP"/>
    <property type="match status" value="1"/>
</dbReference>
<dbReference type="InterPro" id="IPR051343">
    <property type="entry name" value="G-type_lectin_kinases/EP1-like"/>
</dbReference>
<evidence type="ECO:0000256" key="7">
    <source>
        <dbReference type="ARBA" id="ARBA00022734"/>
    </source>
</evidence>
<evidence type="ECO:0000256" key="11">
    <source>
        <dbReference type="ARBA" id="ARBA00022989"/>
    </source>
</evidence>
<dbReference type="InterPro" id="IPR000719">
    <property type="entry name" value="Prot_kinase_dom"/>
</dbReference>
<dbReference type="SMART" id="SM00108">
    <property type="entry name" value="B_lectin"/>
    <property type="match status" value="1"/>
</dbReference>
<gene>
    <name evidence="24" type="ORF">RCOM_0191610</name>
</gene>
<keyword evidence="5 20" id="KW-0812">Transmembrane</keyword>
<keyword evidence="3" id="KW-0245">EGF-like domain</keyword>
<dbReference type="eggNOG" id="ENOG502QQEW">
    <property type="taxonomic scope" value="Eukaryota"/>
</dbReference>
<dbReference type="STRING" id="3988.B9T289"/>
<keyword evidence="25" id="KW-1185">Reference proteome</keyword>
<dbReference type="EC" id="2.7.11.1" evidence="18"/>
<keyword evidence="11 20" id="KW-1133">Transmembrane helix</keyword>
<keyword evidence="7" id="KW-0430">Lectin</keyword>
<dbReference type="Proteomes" id="UP000008311">
    <property type="component" value="Unassembled WGS sequence"/>
</dbReference>
<proteinExistence type="inferred from homology"/>
<dbReference type="FunFam" id="1.10.510.10:FF:000237">
    <property type="entry name" value="G-type lectin S-receptor-like serine/threonine-protein kinase"/>
    <property type="match status" value="1"/>
</dbReference>
<evidence type="ECO:0000256" key="3">
    <source>
        <dbReference type="ARBA" id="ARBA00022536"/>
    </source>
</evidence>
<sequence>MVVSKLIVLILFLLPPLSAQQNITLSSSLVANNNSPSWTSPSGDFAFGFHKLVNTNLFLLAIWFDKIPDKTIVWDANGDKPAQQGSKLEVSVNGLLLTDPGGQLIWEQQTATVSYAAMLDTGNFVLVDNNSDYLWESFKNPTDTILPSQALEPGTFLFSRLAETNYSRGRFQLYFLNGDLQLSPVGWPTKVQYGAYFSSGTSSSDSSVSGYQLVFNQSDIYMVKTDGVTVRLPWQQQDTAPSLAGNYYRATLDYNGVLTQYVCPKGSGSDRSWSIVQYIPQDICSAIFNGIGSGACGYNSICTEVNGRPNCACPLGYSFIDQNNLFGGCKPDFPLGCGVADASENMEDLYEFRELQYVNWPLGDYERLSPYSVEECKTSCLQDCMCAAAIYGSSICWKKRIPLANGRLEKGNSLALIKVRKGAPLAQPGLTCIKKKKQDKTILFGSLGTSLVLNAFFLFTVPLILFLKLNRKSNKVLQLSTLLETNLHMFSYKELEEATDNFKEQVGRGSSAIVYKGILKCSPNNVIAVKKLDKLSQEAEKEFRTEMKVIGKTCHKNLVRLLGFCEEGSHRLLVYQFMTRGTLANFLLGIPKPEWNIRAQIVLEIARGLLYLHEECEAPIIHCDIKPENILLDEYFTAKISDFGLSKLLLSNQSRTMTLIRGTRGYVAPEWFRNVAVTAKVDVYSFGVVLLEIICCKKNVSKLEDEKDGILTEWVYDCLQEERLDAVIEFDEEAVADKERLNSWVRMAIWCTQEDPSTRPSMKTVLQMLEGFTEIPSLPKYSFSSNF</sequence>
<dbReference type="EMBL" id="EQ974372">
    <property type="protein sequence ID" value="EEF30031.1"/>
    <property type="molecule type" value="Genomic_DNA"/>
</dbReference>
<comment type="catalytic activity">
    <reaction evidence="16 18">
        <text>L-threonyl-[protein] + ATP = O-phospho-L-threonyl-[protein] + ADP + H(+)</text>
        <dbReference type="Rhea" id="RHEA:46608"/>
        <dbReference type="Rhea" id="RHEA-COMP:11060"/>
        <dbReference type="Rhea" id="RHEA-COMP:11605"/>
        <dbReference type="ChEBI" id="CHEBI:15378"/>
        <dbReference type="ChEBI" id="CHEBI:30013"/>
        <dbReference type="ChEBI" id="CHEBI:30616"/>
        <dbReference type="ChEBI" id="CHEBI:61977"/>
        <dbReference type="ChEBI" id="CHEBI:456216"/>
        <dbReference type="EC" id="2.7.11.1"/>
    </reaction>
</comment>
<keyword evidence="15" id="KW-0325">Glycoprotein</keyword>
<evidence type="ECO:0000256" key="17">
    <source>
        <dbReference type="ARBA" id="ARBA00048679"/>
    </source>
</evidence>
<dbReference type="FunFam" id="2.90.10.10:FF:000013">
    <property type="entry name" value="G-type lectin S-receptor-like serine/threonine-protein kinase LECRK1"/>
    <property type="match status" value="1"/>
</dbReference>
<dbReference type="OrthoDB" id="1930390at2759"/>
<evidence type="ECO:0000256" key="19">
    <source>
        <dbReference type="PROSITE-ProRule" id="PRU10141"/>
    </source>
</evidence>
<dbReference type="GO" id="GO:0030246">
    <property type="term" value="F:carbohydrate binding"/>
    <property type="evidence" value="ECO:0007669"/>
    <property type="project" value="UniProtKB-KW"/>
</dbReference>
<evidence type="ECO:0000256" key="10">
    <source>
        <dbReference type="ARBA" id="ARBA00022840"/>
    </source>
</evidence>
<evidence type="ECO:0000256" key="1">
    <source>
        <dbReference type="ARBA" id="ARBA00004479"/>
    </source>
</evidence>
<keyword evidence="10 18" id="KW-0067">ATP-binding</keyword>
<feature type="domain" description="Protein kinase" evidence="22">
    <location>
        <begin position="500"/>
        <end position="773"/>
    </location>
</feature>
<dbReference type="PANTHER" id="PTHR47976:SF78">
    <property type="entry name" value="RECEPTOR-LIKE SERINE_THREONINE-PROTEIN KINASE"/>
    <property type="match status" value="1"/>
</dbReference>
<evidence type="ECO:0000256" key="16">
    <source>
        <dbReference type="ARBA" id="ARBA00047899"/>
    </source>
</evidence>
<comment type="catalytic activity">
    <reaction evidence="17 18">
        <text>L-seryl-[protein] + ATP = O-phospho-L-seryl-[protein] + ADP + H(+)</text>
        <dbReference type="Rhea" id="RHEA:17989"/>
        <dbReference type="Rhea" id="RHEA-COMP:9863"/>
        <dbReference type="Rhea" id="RHEA-COMP:11604"/>
        <dbReference type="ChEBI" id="CHEBI:15378"/>
        <dbReference type="ChEBI" id="CHEBI:29999"/>
        <dbReference type="ChEBI" id="CHEBI:30616"/>
        <dbReference type="ChEBI" id="CHEBI:83421"/>
        <dbReference type="ChEBI" id="CHEBI:456216"/>
        <dbReference type="EC" id="2.7.11.1"/>
    </reaction>
</comment>
<evidence type="ECO:0000256" key="2">
    <source>
        <dbReference type="ARBA" id="ARBA00022527"/>
    </source>
</evidence>
<dbReference type="AlphaFoldDB" id="B9T289"/>
<dbReference type="InterPro" id="IPR036426">
    <property type="entry name" value="Bulb-type_lectin_dom_sf"/>
</dbReference>
<evidence type="ECO:0000256" key="6">
    <source>
        <dbReference type="ARBA" id="ARBA00022729"/>
    </source>
</evidence>
<dbReference type="Gene3D" id="3.30.200.20">
    <property type="entry name" value="Phosphorylase Kinase, domain 1"/>
    <property type="match status" value="1"/>
</dbReference>
<dbReference type="PROSITE" id="PS50011">
    <property type="entry name" value="PROTEIN_KINASE_DOM"/>
    <property type="match status" value="1"/>
</dbReference>
<keyword evidence="13" id="KW-1015">Disulfide bond</keyword>
<dbReference type="SMART" id="SM00220">
    <property type="entry name" value="S_TKc"/>
    <property type="match status" value="1"/>
</dbReference>
<feature type="chain" id="PRO_5002889917" description="Receptor-like serine/threonine-protein kinase" evidence="21">
    <location>
        <begin position="20"/>
        <end position="787"/>
    </location>
</feature>
<evidence type="ECO:0000256" key="4">
    <source>
        <dbReference type="ARBA" id="ARBA00022679"/>
    </source>
</evidence>
<dbReference type="Gene3D" id="2.90.10.10">
    <property type="entry name" value="Bulb-type lectin domain"/>
    <property type="match status" value="1"/>
</dbReference>
<dbReference type="InterPro" id="IPR024171">
    <property type="entry name" value="SRK-like_kinase"/>
</dbReference>
<dbReference type="PROSITE" id="PS50927">
    <property type="entry name" value="BULB_LECTIN"/>
    <property type="match status" value="1"/>
</dbReference>
<evidence type="ECO:0000256" key="21">
    <source>
        <dbReference type="SAM" id="SignalP"/>
    </source>
</evidence>
<keyword evidence="8 18" id="KW-0547">Nucleotide-binding</keyword>
<name>B9T289_RICCO</name>
<dbReference type="GO" id="GO:0004674">
    <property type="term" value="F:protein serine/threonine kinase activity"/>
    <property type="evidence" value="ECO:0007669"/>
    <property type="project" value="UniProtKB-KW"/>
</dbReference>
<keyword evidence="12 20" id="KW-0472">Membrane</keyword>
<evidence type="ECO:0000256" key="14">
    <source>
        <dbReference type="ARBA" id="ARBA00023170"/>
    </source>
</evidence>
<keyword evidence="2 18" id="KW-0723">Serine/threonine-protein kinase</keyword>
<comment type="subcellular location">
    <subcellularLocation>
        <location evidence="1">Membrane</location>
        <topology evidence="1">Single-pass type I membrane protein</topology>
    </subcellularLocation>
</comment>
<evidence type="ECO:0000313" key="24">
    <source>
        <dbReference type="EMBL" id="EEF30031.1"/>
    </source>
</evidence>
<dbReference type="PANTHER" id="PTHR47976">
    <property type="entry name" value="G-TYPE LECTIN S-RECEPTOR-LIKE SERINE/THREONINE-PROTEIN KINASE SD2-5"/>
    <property type="match status" value="1"/>
</dbReference>
<evidence type="ECO:0000256" key="9">
    <source>
        <dbReference type="ARBA" id="ARBA00022777"/>
    </source>
</evidence>
<dbReference type="GO" id="GO:0005524">
    <property type="term" value="F:ATP binding"/>
    <property type="evidence" value="ECO:0007669"/>
    <property type="project" value="UniProtKB-UniRule"/>
</dbReference>
<dbReference type="SUPFAM" id="SSF56112">
    <property type="entry name" value="Protein kinase-like (PK-like)"/>
    <property type="match status" value="1"/>
</dbReference>
<reference evidence="25" key="1">
    <citation type="journal article" date="2010" name="Nat. Biotechnol.">
        <title>Draft genome sequence of the oilseed species Ricinus communis.</title>
        <authorList>
            <person name="Chan A.P."/>
            <person name="Crabtree J."/>
            <person name="Zhao Q."/>
            <person name="Lorenzi H."/>
            <person name="Orvis J."/>
            <person name="Puiu D."/>
            <person name="Melake-Berhan A."/>
            <person name="Jones K.M."/>
            <person name="Redman J."/>
            <person name="Chen G."/>
            <person name="Cahoon E.B."/>
            <person name="Gedil M."/>
            <person name="Stanke M."/>
            <person name="Haas B.J."/>
            <person name="Wortman J.R."/>
            <person name="Fraser-Liggett C.M."/>
            <person name="Ravel J."/>
            <person name="Rabinowicz P.D."/>
        </authorList>
    </citation>
    <scope>NUCLEOTIDE SEQUENCE [LARGE SCALE GENOMIC DNA]</scope>
    <source>
        <strain evidence="25">cv. Hale</strain>
    </source>
</reference>
<dbReference type="Pfam" id="PF00069">
    <property type="entry name" value="Pkinase"/>
    <property type="match status" value="1"/>
</dbReference>
<feature type="signal peptide" evidence="21">
    <location>
        <begin position="1"/>
        <end position="19"/>
    </location>
</feature>
<dbReference type="Pfam" id="PF01453">
    <property type="entry name" value="B_lectin"/>
    <property type="match status" value="1"/>
</dbReference>
<dbReference type="SUPFAM" id="SSF51110">
    <property type="entry name" value="alpha-D-mannose-specific plant lectins"/>
    <property type="match status" value="1"/>
</dbReference>
<organism evidence="24 25">
    <name type="scientific">Ricinus communis</name>
    <name type="common">Castor bean</name>
    <dbReference type="NCBI Taxonomy" id="3988"/>
    <lineage>
        <taxon>Eukaryota</taxon>
        <taxon>Viridiplantae</taxon>
        <taxon>Streptophyta</taxon>
        <taxon>Embryophyta</taxon>
        <taxon>Tracheophyta</taxon>
        <taxon>Spermatophyta</taxon>
        <taxon>Magnoliopsida</taxon>
        <taxon>eudicotyledons</taxon>
        <taxon>Gunneridae</taxon>
        <taxon>Pentapetalae</taxon>
        <taxon>rosids</taxon>
        <taxon>fabids</taxon>
        <taxon>Malpighiales</taxon>
        <taxon>Euphorbiaceae</taxon>
        <taxon>Acalyphoideae</taxon>
        <taxon>Acalypheae</taxon>
        <taxon>Ricinus</taxon>
    </lineage>
</organism>
<dbReference type="PROSITE" id="PS00108">
    <property type="entry name" value="PROTEIN_KINASE_ST"/>
    <property type="match status" value="1"/>
</dbReference>
<evidence type="ECO:0000313" key="25">
    <source>
        <dbReference type="Proteomes" id="UP000008311"/>
    </source>
</evidence>
<dbReference type="Gene3D" id="1.10.510.10">
    <property type="entry name" value="Transferase(Phosphotransferase) domain 1"/>
    <property type="match status" value="1"/>
</dbReference>
<evidence type="ECO:0000256" key="18">
    <source>
        <dbReference type="PIRNR" id="PIRNR000641"/>
    </source>
</evidence>
<dbReference type="GO" id="GO:0016020">
    <property type="term" value="C:membrane"/>
    <property type="evidence" value="ECO:0007669"/>
    <property type="project" value="UniProtKB-SubCell"/>
</dbReference>
<dbReference type="InterPro" id="IPR017441">
    <property type="entry name" value="Protein_kinase_ATP_BS"/>
</dbReference>
<evidence type="ECO:0000259" key="22">
    <source>
        <dbReference type="PROSITE" id="PS50011"/>
    </source>
</evidence>
<dbReference type="InterPro" id="IPR011009">
    <property type="entry name" value="Kinase-like_dom_sf"/>
</dbReference>
<keyword evidence="14 24" id="KW-0675">Receptor</keyword>
<keyword evidence="9 18" id="KW-0418">Kinase</keyword>
<evidence type="ECO:0000256" key="15">
    <source>
        <dbReference type="ARBA" id="ARBA00023180"/>
    </source>
</evidence>
<keyword evidence="4 18" id="KW-0808">Transferase</keyword>